<accession>A0A9J6BTF0</accession>
<evidence type="ECO:0000313" key="2">
    <source>
        <dbReference type="EMBL" id="KAG5672763.1"/>
    </source>
</evidence>
<dbReference type="AlphaFoldDB" id="A0A9J6BTF0"/>
<name>A0A9J6BTF0_POLVA</name>
<feature type="region of interest" description="Disordered" evidence="1">
    <location>
        <begin position="124"/>
        <end position="154"/>
    </location>
</feature>
<keyword evidence="3" id="KW-1185">Reference proteome</keyword>
<gene>
    <name evidence="2" type="ORF">PVAND_002860</name>
</gene>
<dbReference type="Proteomes" id="UP001107558">
    <property type="component" value="Chromosome 3"/>
</dbReference>
<proteinExistence type="predicted"/>
<feature type="compositionally biased region" description="Basic residues" evidence="1">
    <location>
        <begin position="131"/>
        <end position="154"/>
    </location>
</feature>
<evidence type="ECO:0000256" key="1">
    <source>
        <dbReference type="SAM" id="MobiDB-lite"/>
    </source>
</evidence>
<reference evidence="2" key="1">
    <citation type="submission" date="2021-03" db="EMBL/GenBank/DDBJ databases">
        <title>Chromosome level genome of the anhydrobiotic midge Polypedilum vanderplanki.</title>
        <authorList>
            <person name="Yoshida Y."/>
            <person name="Kikawada T."/>
            <person name="Gusev O."/>
        </authorList>
    </citation>
    <scope>NUCLEOTIDE SEQUENCE</scope>
    <source>
        <strain evidence="2">NIAS01</strain>
        <tissue evidence="2">Whole body or cell culture</tissue>
    </source>
</reference>
<dbReference type="EMBL" id="JADBJN010000003">
    <property type="protein sequence ID" value="KAG5672763.1"/>
    <property type="molecule type" value="Genomic_DNA"/>
</dbReference>
<sequence>MNERKKHNQIDDLKIRLINDKKFSKKFRPTAIASTKVEDNNVPPYIRKYNRRFKSIYETMHKNPYVEDEKMRQYERNFRLEKKKHNNDGNTVYGYFEKYKKIDDDDDQYRTNEIPESEILNKNSYYTKQQQQHRHHKKHSKQHYHSHHHKIKKLRTKPEAGIMQKKLKI</sequence>
<comment type="caution">
    <text evidence="2">The sequence shown here is derived from an EMBL/GenBank/DDBJ whole genome shotgun (WGS) entry which is preliminary data.</text>
</comment>
<evidence type="ECO:0000313" key="3">
    <source>
        <dbReference type="Proteomes" id="UP001107558"/>
    </source>
</evidence>
<organism evidence="2 3">
    <name type="scientific">Polypedilum vanderplanki</name>
    <name type="common">Sleeping chironomid midge</name>
    <dbReference type="NCBI Taxonomy" id="319348"/>
    <lineage>
        <taxon>Eukaryota</taxon>
        <taxon>Metazoa</taxon>
        <taxon>Ecdysozoa</taxon>
        <taxon>Arthropoda</taxon>
        <taxon>Hexapoda</taxon>
        <taxon>Insecta</taxon>
        <taxon>Pterygota</taxon>
        <taxon>Neoptera</taxon>
        <taxon>Endopterygota</taxon>
        <taxon>Diptera</taxon>
        <taxon>Nematocera</taxon>
        <taxon>Chironomoidea</taxon>
        <taxon>Chironomidae</taxon>
        <taxon>Chironominae</taxon>
        <taxon>Polypedilum</taxon>
        <taxon>Polypedilum</taxon>
    </lineage>
</organism>
<dbReference type="OrthoDB" id="10530786at2759"/>
<protein>
    <submittedName>
        <fullName evidence="2">Uncharacterized protein</fullName>
    </submittedName>
</protein>